<dbReference type="EMBL" id="UZAH01000371">
    <property type="protein sequence ID" value="VDO18897.1"/>
    <property type="molecule type" value="Genomic_DNA"/>
</dbReference>
<protein>
    <submittedName>
        <fullName evidence="4">Secreted protein</fullName>
    </submittedName>
</protein>
<name>A0A183F2X7_HELPZ</name>
<dbReference type="Proteomes" id="UP000050761">
    <property type="component" value="Unassembled WGS sequence"/>
</dbReference>
<evidence type="ECO:0000313" key="3">
    <source>
        <dbReference type="Proteomes" id="UP000050761"/>
    </source>
</evidence>
<keyword evidence="3" id="KW-1185">Reference proteome</keyword>
<reference evidence="2 3" key="1">
    <citation type="submission" date="2018-11" db="EMBL/GenBank/DDBJ databases">
        <authorList>
            <consortium name="Pathogen Informatics"/>
        </authorList>
    </citation>
    <scope>NUCLEOTIDE SEQUENCE [LARGE SCALE GENOMIC DNA]</scope>
</reference>
<proteinExistence type="predicted"/>
<reference evidence="4" key="2">
    <citation type="submission" date="2019-09" db="UniProtKB">
        <authorList>
            <consortium name="WormBaseParasite"/>
        </authorList>
    </citation>
    <scope>IDENTIFICATION</scope>
</reference>
<accession>A0A183F2X7</accession>
<evidence type="ECO:0000313" key="4">
    <source>
        <dbReference type="WBParaSite" id="HPBE_0000051401-mRNA-1"/>
    </source>
</evidence>
<feature type="region of interest" description="Disordered" evidence="1">
    <location>
        <begin position="72"/>
        <end position="108"/>
    </location>
</feature>
<gene>
    <name evidence="2" type="ORF">HPBE_LOCUS515</name>
</gene>
<dbReference type="WBParaSite" id="HPBE_0000051401-mRNA-1">
    <property type="protein sequence ID" value="HPBE_0000051401-mRNA-1"/>
    <property type="gene ID" value="HPBE_0000051401"/>
</dbReference>
<dbReference type="AlphaFoldDB" id="A0A183F2X7"/>
<organism evidence="3 4">
    <name type="scientific">Heligmosomoides polygyrus</name>
    <name type="common">Parasitic roundworm</name>
    <dbReference type="NCBI Taxonomy" id="6339"/>
    <lineage>
        <taxon>Eukaryota</taxon>
        <taxon>Metazoa</taxon>
        <taxon>Ecdysozoa</taxon>
        <taxon>Nematoda</taxon>
        <taxon>Chromadorea</taxon>
        <taxon>Rhabditida</taxon>
        <taxon>Rhabditina</taxon>
        <taxon>Rhabditomorpha</taxon>
        <taxon>Strongyloidea</taxon>
        <taxon>Heligmosomidae</taxon>
        <taxon>Heligmosomoides</taxon>
    </lineage>
</organism>
<evidence type="ECO:0000313" key="2">
    <source>
        <dbReference type="EMBL" id="VDO18897.1"/>
    </source>
</evidence>
<evidence type="ECO:0000256" key="1">
    <source>
        <dbReference type="SAM" id="MobiDB-lite"/>
    </source>
</evidence>
<accession>A0A3P7U904</accession>
<sequence length="108" mass="12025">MRWDVASVPRGSAAMPSDDDAMVATISLHLSQSTQTTTRSTRRRAFAPQFSVRPYVGPRRHQPMILILLVVQSAQHHTSPPPPSPPMSDANDERRNKRVAPRIALIFS</sequence>